<dbReference type="EC" id="2.7.8.-" evidence="12"/>
<keyword evidence="4 15" id="KW-0808">Transferase</keyword>
<dbReference type="NCBIfam" id="TIGR04265">
    <property type="entry name" value="bac_cardiolipin"/>
    <property type="match status" value="1"/>
</dbReference>
<dbReference type="GO" id="GO:0032049">
    <property type="term" value="P:cardiolipin biosynthetic process"/>
    <property type="evidence" value="ECO:0007669"/>
    <property type="project" value="UniProtKB-UniRule"/>
</dbReference>
<evidence type="ECO:0000259" key="14">
    <source>
        <dbReference type="PROSITE" id="PS50035"/>
    </source>
</evidence>
<comment type="caution">
    <text evidence="15">The sequence shown here is derived from an EMBL/GenBank/DDBJ whole genome shotgun (WGS) entry which is preliminary data.</text>
</comment>
<keyword evidence="5 13" id="KW-0812">Transmembrane</keyword>
<dbReference type="EMBL" id="PVXQ01000036">
    <property type="protein sequence ID" value="PRR81095.1"/>
    <property type="molecule type" value="Genomic_DNA"/>
</dbReference>
<dbReference type="InterPro" id="IPR025202">
    <property type="entry name" value="PLD-like_dom"/>
</dbReference>
<evidence type="ECO:0000256" key="5">
    <source>
        <dbReference type="ARBA" id="ARBA00022692"/>
    </source>
</evidence>
<evidence type="ECO:0000256" key="10">
    <source>
        <dbReference type="ARBA" id="ARBA00023209"/>
    </source>
</evidence>
<gene>
    <name evidence="15" type="primary">clsA_2</name>
    <name evidence="15" type="ORF">CLVI_27690</name>
</gene>
<evidence type="ECO:0000256" key="11">
    <source>
        <dbReference type="ARBA" id="ARBA00023264"/>
    </source>
</evidence>
<dbReference type="Proteomes" id="UP000239471">
    <property type="component" value="Unassembled WGS sequence"/>
</dbReference>
<feature type="domain" description="PLD phosphodiesterase" evidence="14">
    <location>
        <begin position="424"/>
        <end position="451"/>
    </location>
</feature>
<dbReference type="CDD" id="cd09160">
    <property type="entry name" value="PLDc_SMU_988_like_2"/>
    <property type="match status" value="1"/>
</dbReference>
<evidence type="ECO:0000256" key="4">
    <source>
        <dbReference type="ARBA" id="ARBA00022679"/>
    </source>
</evidence>
<dbReference type="SMART" id="SM00155">
    <property type="entry name" value="PLDc"/>
    <property type="match status" value="2"/>
</dbReference>
<keyword evidence="9 13" id="KW-0472">Membrane</keyword>
<dbReference type="Pfam" id="PF13396">
    <property type="entry name" value="PLDc_N"/>
    <property type="match status" value="1"/>
</dbReference>
<keyword evidence="2" id="KW-1003">Cell membrane</keyword>
<keyword evidence="6" id="KW-0677">Repeat</keyword>
<evidence type="ECO:0000313" key="15">
    <source>
        <dbReference type="EMBL" id="PRR81095.1"/>
    </source>
</evidence>
<keyword evidence="8" id="KW-0443">Lipid metabolism</keyword>
<keyword evidence="3" id="KW-0444">Lipid biosynthesis</keyword>
<evidence type="ECO:0000313" key="16">
    <source>
        <dbReference type="Proteomes" id="UP000239471"/>
    </source>
</evidence>
<evidence type="ECO:0000256" key="9">
    <source>
        <dbReference type="ARBA" id="ARBA00023136"/>
    </source>
</evidence>
<organism evidence="15 16">
    <name type="scientific">Clostridium vincentii</name>
    <dbReference type="NCBI Taxonomy" id="52704"/>
    <lineage>
        <taxon>Bacteria</taxon>
        <taxon>Bacillati</taxon>
        <taxon>Bacillota</taxon>
        <taxon>Clostridia</taxon>
        <taxon>Eubacteriales</taxon>
        <taxon>Clostridiaceae</taxon>
        <taxon>Clostridium</taxon>
    </lineage>
</organism>
<feature type="transmembrane region" description="Helical" evidence="13">
    <location>
        <begin position="68"/>
        <end position="86"/>
    </location>
</feature>
<dbReference type="GO" id="GO:0005886">
    <property type="term" value="C:plasma membrane"/>
    <property type="evidence" value="ECO:0007669"/>
    <property type="project" value="UniProtKB-SubCell"/>
</dbReference>
<dbReference type="Gene3D" id="3.30.870.10">
    <property type="entry name" value="Endonuclease Chain A"/>
    <property type="match status" value="2"/>
</dbReference>
<dbReference type="OrthoDB" id="9762009at2"/>
<evidence type="ECO:0000256" key="6">
    <source>
        <dbReference type="ARBA" id="ARBA00022737"/>
    </source>
</evidence>
<protein>
    <recommendedName>
        <fullName evidence="12">Cardiolipin synthase</fullName>
        <ecNumber evidence="12">2.7.8.-</ecNumber>
    </recommendedName>
</protein>
<keyword evidence="10" id="KW-0594">Phospholipid biosynthesis</keyword>
<feature type="domain" description="PLD phosphodiesterase" evidence="14">
    <location>
        <begin position="244"/>
        <end position="271"/>
    </location>
</feature>
<dbReference type="InterPro" id="IPR022924">
    <property type="entry name" value="Cardiolipin_synthase"/>
</dbReference>
<name>A0A2T0BB74_9CLOT</name>
<reference evidence="15 16" key="1">
    <citation type="submission" date="2018-03" db="EMBL/GenBank/DDBJ databases">
        <title>Genome sequence of Clostridium vincentii DSM 10228.</title>
        <authorList>
            <person name="Poehlein A."/>
            <person name="Daniel R."/>
        </authorList>
    </citation>
    <scope>NUCLEOTIDE SEQUENCE [LARGE SCALE GENOMIC DNA]</scope>
    <source>
        <strain evidence="15 16">DSM 10228</strain>
    </source>
</reference>
<evidence type="ECO:0000256" key="12">
    <source>
        <dbReference type="NCBIfam" id="TIGR04265"/>
    </source>
</evidence>
<evidence type="ECO:0000256" key="3">
    <source>
        <dbReference type="ARBA" id="ARBA00022516"/>
    </source>
</evidence>
<dbReference type="PANTHER" id="PTHR21248:SF22">
    <property type="entry name" value="PHOSPHOLIPASE D"/>
    <property type="match status" value="1"/>
</dbReference>
<proteinExistence type="predicted"/>
<dbReference type="InterPro" id="IPR027379">
    <property type="entry name" value="CLS_N"/>
</dbReference>
<feature type="transmembrane region" description="Helical" evidence="13">
    <location>
        <begin position="12"/>
        <end position="31"/>
    </location>
</feature>
<feature type="transmembrane region" description="Helical" evidence="13">
    <location>
        <begin position="37"/>
        <end position="56"/>
    </location>
</feature>
<sequence length="511" mass="59163">MKKLLKLLSSRMIIVGMLILLQLVILGSAIWKLSESFVYLYVLFIILSLTVTVYIISRTDNPSYKLAWVIPVLLFPVFGGLLYLFFGGKKIRKKLKKQLESTYYETFNLLKQEKGIIEEINEMDKLLANQVRYINNLSTYPVYKNTYSEYLSPGENFYEKLICELKKAKHYIFIECFIIQEGKMWNSVLEILLNKVEAGLDVRVIYDDMGCIQTLSKNYHKKLEALGIKTMVFNPFTPILSSVMNTRDHRKVIVIDGHTAFTGGMNLADEYINEVVRFGHWKDAGIMIKGDAVWSFTVMFLQVWSLSKSEKIYYNEFKPTVHKYNEFIDDGYVQPYGDSPYDNELVGENVYLNIINKAKNYIYICTPYLIIDNELVTALTLAAKSGVDVKIVTPHIEDKWYAHTVTRAYYIQLLLAGIKIYEYTPGFIHSKTVVADDEVATVGTINFDYRSLYLHFECGVFLIKTKSIFQIKKDFMDILSVSQIITVNNAMKVKWSNRFLRSILRLFAPMM</sequence>
<evidence type="ECO:0000256" key="2">
    <source>
        <dbReference type="ARBA" id="ARBA00022475"/>
    </source>
</evidence>
<dbReference type="RefSeq" id="WP_106060689.1">
    <property type="nucleotide sequence ID" value="NZ_PVXQ01000036.1"/>
</dbReference>
<dbReference type="PROSITE" id="PS50035">
    <property type="entry name" value="PLD"/>
    <property type="match status" value="2"/>
</dbReference>
<keyword evidence="11" id="KW-1208">Phospholipid metabolism</keyword>
<dbReference type="PANTHER" id="PTHR21248">
    <property type="entry name" value="CARDIOLIPIN SYNTHASE"/>
    <property type="match status" value="1"/>
</dbReference>
<keyword evidence="7 13" id="KW-1133">Transmembrane helix</keyword>
<evidence type="ECO:0000256" key="13">
    <source>
        <dbReference type="SAM" id="Phobius"/>
    </source>
</evidence>
<evidence type="ECO:0000256" key="1">
    <source>
        <dbReference type="ARBA" id="ARBA00004651"/>
    </source>
</evidence>
<evidence type="ECO:0000256" key="7">
    <source>
        <dbReference type="ARBA" id="ARBA00022989"/>
    </source>
</evidence>
<dbReference type="CDD" id="cd09154">
    <property type="entry name" value="PLDc_SMU_988_like_1"/>
    <property type="match status" value="1"/>
</dbReference>
<keyword evidence="16" id="KW-1185">Reference proteome</keyword>
<dbReference type="SUPFAM" id="SSF56024">
    <property type="entry name" value="Phospholipase D/nuclease"/>
    <property type="match status" value="2"/>
</dbReference>
<dbReference type="GO" id="GO:0008808">
    <property type="term" value="F:cardiolipin synthase activity"/>
    <property type="evidence" value="ECO:0007669"/>
    <property type="project" value="UniProtKB-UniRule"/>
</dbReference>
<evidence type="ECO:0000256" key="8">
    <source>
        <dbReference type="ARBA" id="ARBA00023098"/>
    </source>
</evidence>
<dbReference type="Pfam" id="PF13091">
    <property type="entry name" value="PLDc_2"/>
    <property type="match status" value="2"/>
</dbReference>
<dbReference type="AlphaFoldDB" id="A0A2T0BB74"/>
<dbReference type="InterPro" id="IPR001736">
    <property type="entry name" value="PLipase_D/transphosphatidylase"/>
</dbReference>
<accession>A0A2T0BB74</accession>
<comment type="subcellular location">
    <subcellularLocation>
        <location evidence="1">Cell membrane</location>
        <topology evidence="1">Multi-pass membrane protein</topology>
    </subcellularLocation>
</comment>